<dbReference type="PROSITE" id="PS50856">
    <property type="entry name" value="AMOP"/>
    <property type="match status" value="1"/>
</dbReference>
<dbReference type="Pfam" id="PF06119">
    <property type="entry name" value="NIDO"/>
    <property type="match status" value="1"/>
</dbReference>
<dbReference type="SUPFAM" id="SSF81296">
    <property type="entry name" value="E set domains"/>
    <property type="match status" value="1"/>
</dbReference>
<dbReference type="Pfam" id="PF00094">
    <property type="entry name" value="VWD"/>
    <property type="match status" value="1"/>
</dbReference>
<gene>
    <name evidence="15" type="primary">LOC110984057</name>
</gene>
<dbReference type="InterPro" id="IPR051495">
    <property type="entry name" value="Epithelial_Barrier/Signaling"/>
</dbReference>
<comment type="caution">
    <text evidence="6">Lacks conserved residue(s) required for the propagation of feature annotation.</text>
</comment>
<feature type="domain" description="AMOP" evidence="10">
    <location>
        <begin position="507"/>
        <end position="660"/>
    </location>
</feature>
<dbReference type="Gene3D" id="2.10.70.10">
    <property type="entry name" value="Complement Module, domain 1"/>
    <property type="match status" value="1"/>
</dbReference>
<feature type="signal peptide" evidence="9">
    <location>
        <begin position="1"/>
        <end position="27"/>
    </location>
</feature>
<dbReference type="SMART" id="SM00216">
    <property type="entry name" value="VWD"/>
    <property type="match status" value="1"/>
</dbReference>
<keyword evidence="4 8" id="KW-0472">Membrane</keyword>
<dbReference type="GeneID" id="110984057"/>
<organism evidence="14 15">
    <name type="scientific">Acanthaster planci</name>
    <name type="common">Crown-of-thorns starfish</name>
    <dbReference type="NCBI Taxonomy" id="133434"/>
    <lineage>
        <taxon>Eukaryota</taxon>
        <taxon>Metazoa</taxon>
        <taxon>Echinodermata</taxon>
        <taxon>Eleutherozoa</taxon>
        <taxon>Asterozoa</taxon>
        <taxon>Asteroidea</taxon>
        <taxon>Valvatacea</taxon>
        <taxon>Valvatida</taxon>
        <taxon>Acanthasteridae</taxon>
        <taxon>Acanthaster</taxon>
    </lineage>
</organism>
<feature type="domain" description="VWFD" evidence="13">
    <location>
        <begin position="672"/>
        <end position="874"/>
    </location>
</feature>
<keyword evidence="5" id="KW-1015">Disulfide bond</keyword>
<dbReference type="OMA" id="EVCRYDY"/>
<evidence type="ECO:0000259" key="12">
    <source>
        <dbReference type="PROSITE" id="PS51220"/>
    </source>
</evidence>
<evidence type="ECO:0000259" key="13">
    <source>
        <dbReference type="PROSITE" id="PS51233"/>
    </source>
</evidence>
<dbReference type="Proteomes" id="UP000694845">
    <property type="component" value="Unplaced"/>
</dbReference>
<keyword evidence="14" id="KW-1185">Reference proteome</keyword>
<dbReference type="PROSITE" id="PS50923">
    <property type="entry name" value="SUSHI"/>
    <property type="match status" value="1"/>
</dbReference>
<dbReference type="PROSITE" id="PS51220">
    <property type="entry name" value="NIDO"/>
    <property type="match status" value="1"/>
</dbReference>
<evidence type="ECO:0000256" key="5">
    <source>
        <dbReference type="ARBA" id="ARBA00023157"/>
    </source>
</evidence>
<dbReference type="Pfam" id="PF00084">
    <property type="entry name" value="Sushi"/>
    <property type="match status" value="1"/>
</dbReference>
<dbReference type="SMART" id="SM00723">
    <property type="entry name" value="AMOP"/>
    <property type="match status" value="1"/>
</dbReference>
<evidence type="ECO:0000256" key="3">
    <source>
        <dbReference type="ARBA" id="ARBA00022989"/>
    </source>
</evidence>
<dbReference type="InterPro" id="IPR000436">
    <property type="entry name" value="Sushi_SCR_CCP_dom"/>
</dbReference>
<dbReference type="OrthoDB" id="6236007at2759"/>
<dbReference type="KEGG" id="aplc:110984057"/>
<evidence type="ECO:0000259" key="10">
    <source>
        <dbReference type="PROSITE" id="PS50856"/>
    </source>
</evidence>
<feature type="transmembrane region" description="Helical" evidence="8">
    <location>
        <begin position="1014"/>
        <end position="1041"/>
    </location>
</feature>
<dbReference type="Pfam" id="PF03782">
    <property type="entry name" value="AMOP"/>
    <property type="match status" value="1"/>
</dbReference>
<protein>
    <submittedName>
        <fullName evidence="15">Sushi domain-containing protein 2-like</fullName>
    </submittedName>
</protein>
<evidence type="ECO:0000313" key="15">
    <source>
        <dbReference type="RefSeq" id="XP_022099546.1"/>
    </source>
</evidence>
<comment type="subcellular location">
    <subcellularLocation>
        <location evidence="1">Membrane</location>
    </subcellularLocation>
</comment>
<dbReference type="PANTHER" id="PTHR13802:SF59">
    <property type="entry name" value="SUSHI DOMAIN-CONTAINING PROTEIN 2"/>
    <property type="match status" value="1"/>
</dbReference>
<keyword evidence="3 8" id="KW-1133">Transmembrane helix</keyword>
<dbReference type="PROSITE" id="PS51233">
    <property type="entry name" value="VWFD"/>
    <property type="match status" value="1"/>
</dbReference>
<sequence>MRTVGSKSAIPGLCLMVWLLMARVGDATSQEQDLFFPYGPDEGDVELPIEDDTGIELQISISYFPFFDQNHRSLYVNTNGVVSFLENVVQYTPDSFPLGNNRRIIAPYWADVDVTNGGHVWYRQTEDPTLLRRATDEVARVFAVDFRFNPFKAEWLLIVTWDRVAFYNSRAGIHGNRENTFQAILITDSVYSFTIFNYGELQWTTGSASFGDKQTGLAGDNERAVPAQVGFNAGDGLNFYSVPNSQTDEILKINTTTNIRKPGRWMFRIDGKEIEAAGCENDLDGNLRISPAQVIMLGGDVLSISGPCFDVSNDVFCRIQGYEIQASYDFTKDPFTVRCATPLFMALGESPVYLSKDGGQTYNYTGYITVVGMDRIPPRVVPTQDNDVLRVNWETDGYPFTNSLNEDDVRVDVFLYSYTEDPTTSEVRLKPVLKIADNRKLSNGFDSLIKPQLGEPVDVGIYRVVEHGAVDISQPGISVVMGLPSKDPSQAPIPSMWSMPFNANPENQADSDSWCRAWAGTETPLDLTGDNLPPCPCTLRQARADVGTFEPYPWCNQGGTGNDNCPYRTTVVHCVRARRGSALGRGQLCCYDDTDNIVLLEDNYEGGSSQSHFNGGHTPIGYPGNIPYLSNFLGDRVPWEQCCPRTGYNPSLCNIYTSRRPSDDCKNYLPPKPAAVFGEPHFITFDGSSYIFNGYGEFTLVSAPEVSLTMQGRMAKILDTVQATGLTVVAMKVGDSDTIQVEINDRRKLDVWVRREARAAWQRLGFEQSSWWTAKPRGATVELIGAEESQDVRVIFDQGTAFEAKAPAGASAMAIKILAAPSLKDGTTGLLGKWNDDPSDDLKAPNGAIFSADSLTNLHEFFGVKWFISQNDSLFRYDISVNVSNINQPDFQAVYTLDSTLTEEQLNTVCRDSEVCRYDYQKTSSSEMGTGAKDAEEGYEGTRGDTTPVVSCGFLEAPQGGRKSGTVYLEGFTVKFSCIEGYEMMGSASRQCVQGVWQGNVTVCTPPAASMRDLIIIIIVAAVLGGILLLAICFLCIICCFRRKRKMARKEDHELGTISTVEGFQNGALVTTPLADDRTPSSNSSIIEDPNYEHSLPRRNHHDTAFPFPDVNPGYMDMAPSRPPRDRQMATPVDGPGYRGSTIASGGPGYRSAEEAVAGPSHAGSSQASARHIPGGPSLSKKPKTRAQENPYEDPLQARGKKGKAKDMNGSIIKDPNTLQYNSDESEDDIAIIKRRIREEVEQEEQEDGY</sequence>
<evidence type="ECO:0000256" key="8">
    <source>
        <dbReference type="SAM" id="Phobius"/>
    </source>
</evidence>
<keyword evidence="2 8" id="KW-0812">Transmembrane</keyword>
<dbReference type="InterPro" id="IPR003886">
    <property type="entry name" value="NIDO_dom"/>
</dbReference>
<keyword evidence="6" id="KW-0768">Sushi</keyword>
<feature type="chain" id="PRO_5034481446" evidence="9">
    <location>
        <begin position="28"/>
        <end position="1250"/>
    </location>
</feature>
<dbReference type="InterPro" id="IPR005533">
    <property type="entry name" value="AMOP_dom"/>
</dbReference>
<evidence type="ECO:0000256" key="1">
    <source>
        <dbReference type="ARBA" id="ARBA00004370"/>
    </source>
</evidence>
<dbReference type="InterPro" id="IPR035976">
    <property type="entry name" value="Sushi/SCR/CCP_sf"/>
</dbReference>
<dbReference type="GO" id="GO:0007160">
    <property type="term" value="P:cell-matrix adhesion"/>
    <property type="evidence" value="ECO:0007669"/>
    <property type="project" value="InterPro"/>
</dbReference>
<evidence type="ECO:0000256" key="9">
    <source>
        <dbReference type="SAM" id="SignalP"/>
    </source>
</evidence>
<dbReference type="InterPro" id="IPR014756">
    <property type="entry name" value="Ig_E-set"/>
</dbReference>
<dbReference type="InterPro" id="IPR001846">
    <property type="entry name" value="VWF_type-D"/>
</dbReference>
<feature type="region of interest" description="Disordered" evidence="7">
    <location>
        <begin position="1072"/>
        <end position="1228"/>
    </location>
</feature>
<feature type="domain" description="NIDO" evidence="12">
    <location>
        <begin position="107"/>
        <end position="272"/>
    </location>
</feature>
<dbReference type="AlphaFoldDB" id="A0A8B7Z8E8"/>
<dbReference type="SMART" id="SM00539">
    <property type="entry name" value="NIDO"/>
    <property type="match status" value="1"/>
</dbReference>
<evidence type="ECO:0000259" key="11">
    <source>
        <dbReference type="PROSITE" id="PS50923"/>
    </source>
</evidence>
<feature type="domain" description="Sushi" evidence="11">
    <location>
        <begin position="950"/>
        <end position="1006"/>
    </location>
</feature>
<keyword evidence="9" id="KW-0732">Signal</keyword>
<proteinExistence type="predicted"/>
<evidence type="ECO:0000256" key="4">
    <source>
        <dbReference type="ARBA" id="ARBA00023136"/>
    </source>
</evidence>
<reference evidence="15" key="1">
    <citation type="submission" date="2025-08" db="UniProtKB">
        <authorList>
            <consortium name="RefSeq"/>
        </authorList>
    </citation>
    <scope>IDENTIFICATION</scope>
</reference>
<dbReference type="CDD" id="cd00033">
    <property type="entry name" value="CCP"/>
    <property type="match status" value="1"/>
</dbReference>
<dbReference type="SUPFAM" id="SSF57535">
    <property type="entry name" value="Complement control module/SCR domain"/>
    <property type="match status" value="1"/>
</dbReference>
<dbReference type="SMART" id="SM00032">
    <property type="entry name" value="CCP"/>
    <property type="match status" value="1"/>
</dbReference>
<evidence type="ECO:0000313" key="14">
    <source>
        <dbReference type="Proteomes" id="UP000694845"/>
    </source>
</evidence>
<evidence type="ECO:0000256" key="7">
    <source>
        <dbReference type="SAM" id="MobiDB-lite"/>
    </source>
</evidence>
<evidence type="ECO:0000256" key="2">
    <source>
        <dbReference type="ARBA" id="ARBA00022692"/>
    </source>
</evidence>
<dbReference type="Gene3D" id="1.20.5.930">
    <property type="entry name" value="Bicelle-embedded integrin alpha(iib) transmembrane segment"/>
    <property type="match status" value="1"/>
</dbReference>
<accession>A0A8B7Z8E8</accession>
<name>A0A8B7Z8E8_ACAPL</name>
<dbReference type="GO" id="GO:0016020">
    <property type="term" value="C:membrane"/>
    <property type="evidence" value="ECO:0007669"/>
    <property type="project" value="UniProtKB-SubCell"/>
</dbReference>
<dbReference type="RefSeq" id="XP_022099546.1">
    <property type="nucleotide sequence ID" value="XM_022243854.1"/>
</dbReference>
<dbReference type="PANTHER" id="PTHR13802">
    <property type="entry name" value="MUCIN 4-RELATED"/>
    <property type="match status" value="1"/>
</dbReference>
<evidence type="ECO:0000256" key="6">
    <source>
        <dbReference type="PROSITE-ProRule" id="PRU00302"/>
    </source>
</evidence>